<dbReference type="Gene3D" id="3.40.630.30">
    <property type="match status" value="1"/>
</dbReference>
<proteinExistence type="predicted"/>
<dbReference type="RefSeq" id="WP_353301707.1">
    <property type="nucleotide sequence ID" value="NZ_BAABWN010000002.1"/>
</dbReference>
<dbReference type="EMBL" id="BAABWN010000002">
    <property type="protein sequence ID" value="GAA6166903.1"/>
    <property type="molecule type" value="Genomic_DNA"/>
</dbReference>
<gene>
    <name evidence="2" type="ORF">NBRC116591_07130</name>
</gene>
<dbReference type="Proteomes" id="UP001465153">
    <property type="component" value="Unassembled WGS sequence"/>
</dbReference>
<accession>A0ABQ0A5H7</accession>
<keyword evidence="3" id="KW-1185">Reference proteome</keyword>
<organism evidence="2 3">
    <name type="scientific">Sessilibacter corallicola</name>
    <dbReference type="NCBI Taxonomy" id="2904075"/>
    <lineage>
        <taxon>Bacteria</taxon>
        <taxon>Pseudomonadati</taxon>
        <taxon>Pseudomonadota</taxon>
        <taxon>Gammaproteobacteria</taxon>
        <taxon>Cellvibrionales</taxon>
        <taxon>Cellvibrionaceae</taxon>
        <taxon>Sessilibacter</taxon>
    </lineage>
</organism>
<evidence type="ECO:0000313" key="2">
    <source>
        <dbReference type="EMBL" id="GAA6166903.1"/>
    </source>
</evidence>
<protein>
    <recommendedName>
        <fullName evidence="1">N-acetyltransferase domain-containing protein</fullName>
    </recommendedName>
</protein>
<comment type="caution">
    <text evidence="2">The sequence shown here is derived from an EMBL/GenBank/DDBJ whole genome shotgun (WGS) entry which is preliminary data.</text>
</comment>
<dbReference type="InterPro" id="IPR000182">
    <property type="entry name" value="GNAT_dom"/>
</dbReference>
<feature type="domain" description="N-acetyltransferase" evidence="1">
    <location>
        <begin position="4"/>
        <end position="171"/>
    </location>
</feature>
<sequence length="177" mass="19984">MTEIVIKELISPASDVSFLNDIVALHEKAQRENSTPYLYSQDASFFERNLTGECLNSIALVDNTVIGYAALRRMDPWPSYLTPVNLPINTCGLMLINLVDPKWRGKGVGRKLCESRLSIAEQHGINHLFSTVHPENTASMQSLIKLGFTVLEEREMFEQKLRRCVLYLDLTSGNKLV</sequence>
<name>A0ABQ0A5H7_9GAMM</name>
<evidence type="ECO:0000259" key="1">
    <source>
        <dbReference type="PROSITE" id="PS51186"/>
    </source>
</evidence>
<dbReference type="PROSITE" id="PS51186">
    <property type="entry name" value="GNAT"/>
    <property type="match status" value="1"/>
</dbReference>
<dbReference type="CDD" id="cd04301">
    <property type="entry name" value="NAT_SF"/>
    <property type="match status" value="1"/>
</dbReference>
<dbReference type="SUPFAM" id="SSF55729">
    <property type="entry name" value="Acyl-CoA N-acyltransferases (Nat)"/>
    <property type="match status" value="1"/>
</dbReference>
<evidence type="ECO:0000313" key="3">
    <source>
        <dbReference type="Proteomes" id="UP001465153"/>
    </source>
</evidence>
<dbReference type="InterPro" id="IPR016181">
    <property type="entry name" value="Acyl_CoA_acyltransferase"/>
</dbReference>
<dbReference type="Pfam" id="PF00583">
    <property type="entry name" value="Acetyltransf_1"/>
    <property type="match status" value="1"/>
</dbReference>
<reference evidence="2 3" key="1">
    <citation type="submission" date="2024-04" db="EMBL/GenBank/DDBJ databases">
        <title>Draft genome sequence of Sessilibacter corallicola NBRC 116591.</title>
        <authorList>
            <person name="Miyakawa T."/>
            <person name="Kusuya Y."/>
            <person name="Miura T."/>
        </authorList>
    </citation>
    <scope>NUCLEOTIDE SEQUENCE [LARGE SCALE GENOMIC DNA]</scope>
    <source>
        <strain evidence="2 3">KU-00831-HH</strain>
    </source>
</reference>